<dbReference type="OrthoDB" id="9813383at2"/>
<dbReference type="Proteomes" id="UP000011728">
    <property type="component" value="Chromosome"/>
</dbReference>
<dbReference type="KEGG" id="csr:Cspa_c30940"/>
<protein>
    <submittedName>
        <fullName evidence="2">Glutamine amidotransferase class-I</fullName>
    </submittedName>
</protein>
<proteinExistence type="predicted"/>
<dbReference type="GO" id="GO:0016740">
    <property type="term" value="F:transferase activity"/>
    <property type="evidence" value="ECO:0007669"/>
    <property type="project" value="UniProtKB-KW"/>
</dbReference>
<gene>
    <name evidence="2" type="ORF">Cspa_c30940</name>
</gene>
<dbReference type="Gene3D" id="3.40.50.880">
    <property type="match status" value="1"/>
</dbReference>
<organism evidence="2 3">
    <name type="scientific">Clostridium saccharoperbutylacetonicum N1-4(HMT)</name>
    <dbReference type="NCBI Taxonomy" id="931276"/>
    <lineage>
        <taxon>Bacteria</taxon>
        <taxon>Bacillati</taxon>
        <taxon>Bacillota</taxon>
        <taxon>Clostridia</taxon>
        <taxon>Eubacteriales</taxon>
        <taxon>Clostridiaceae</taxon>
        <taxon>Clostridium</taxon>
    </lineage>
</organism>
<evidence type="ECO:0000313" key="3">
    <source>
        <dbReference type="Proteomes" id="UP000011728"/>
    </source>
</evidence>
<accession>M1LUU5</accession>
<dbReference type="HOGENOM" id="CLU_054974_3_3_9"/>
<dbReference type="GO" id="GO:0005829">
    <property type="term" value="C:cytosol"/>
    <property type="evidence" value="ECO:0007669"/>
    <property type="project" value="TreeGrafter"/>
</dbReference>
<keyword evidence="3" id="KW-1185">Reference proteome</keyword>
<dbReference type="CDD" id="cd01741">
    <property type="entry name" value="GATase1_1"/>
    <property type="match status" value="1"/>
</dbReference>
<sequence length="237" mass="27554">MRIHYLQHVPFENPGNIIEWAHKNGHKLTGTHLYNFEAVPTMEQLDWLIVMGGPMNIYEEEKYEWLKYEKRFIKEAIENNKIVIGICLGAQLITDVLGGKVTKNPKKEIGFFHINFDNGILKSTLFKGFPNVINVFHWHGDTFSEIGEGCEIVASSEACNNQGFIYNEHVVGFQFHMECKEKNVLSLITNCGDEIVTDMYIQSEEEIKANLDYLQNANSLMYTFLDNLEKYYLKRWK</sequence>
<dbReference type="EMBL" id="CP004121">
    <property type="protein sequence ID" value="AGF56855.1"/>
    <property type="molecule type" value="Genomic_DNA"/>
</dbReference>
<dbReference type="AlphaFoldDB" id="M1LUU5"/>
<dbReference type="eggNOG" id="COG0518">
    <property type="taxonomic scope" value="Bacteria"/>
</dbReference>
<dbReference type="PROSITE" id="PS51273">
    <property type="entry name" value="GATASE_TYPE_1"/>
    <property type="match status" value="1"/>
</dbReference>
<dbReference type="InterPro" id="IPR017926">
    <property type="entry name" value="GATASE"/>
</dbReference>
<dbReference type="SUPFAM" id="SSF52317">
    <property type="entry name" value="Class I glutamine amidotransferase-like"/>
    <property type="match status" value="1"/>
</dbReference>
<name>M1LUU5_9CLOT</name>
<dbReference type="Pfam" id="PF00117">
    <property type="entry name" value="GATase"/>
    <property type="match status" value="1"/>
</dbReference>
<evidence type="ECO:0000313" key="2">
    <source>
        <dbReference type="EMBL" id="AGF56855.1"/>
    </source>
</evidence>
<dbReference type="PANTHER" id="PTHR42695">
    <property type="entry name" value="GLUTAMINE AMIDOTRANSFERASE YLR126C-RELATED"/>
    <property type="match status" value="1"/>
</dbReference>
<reference evidence="2 3" key="1">
    <citation type="submission" date="2013-02" db="EMBL/GenBank/DDBJ databases">
        <title>Genome sequence of Clostridium saccharoperbutylacetonicum N1-4(HMT).</title>
        <authorList>
            <person name="Poehlein A."/>
            <person name="Daniel R."/>
        </authorList>
    </citation>
    <scope>NUCLEOTIDE SEQUENCE [LARGE SCALE GENOMIC DNA]</scope>
    <source>
        <strain evidence="3">N1-4(HMT)</strain>
    </source>
</reference>
<dbReference type="FunFam" id="3.40.50.880:FF:000033">
    <property type="entry name" value="Glutamine amidotransferase class-I"/>
    <property type="match status" value="1"/>
</dbReference>
<dbReference type="InterPro" id="IPR044992">
    <property type="entry name" value="ChyE-like"/>
</dbReference>
<dbReference type="PATRIC" id="fig|931276.5.peg.3111"/>
<evidence type="ECO:0000259" key="1">
    <source>
        <dbReference type="Pfam" id="PF00117"/>
    </source>
</evidence>
<keyword evidence="2" id="KW-0315">Glutamine amidotransferase</keyword>
<feature type="domain" description="Glutamine amidotransferase" evidence="1">
    <location>
        <begin position="40"/>
        <end position="181"/>
    </location>
</feature>
<dbReference type="RefSeq" id="WP_015393174.1">
    <property type="nucleotide sequence ID" value="NC_020291.1"/>
</dbReference>
<keyword evidence="2" id="KW-0808">Transferase</keyword>
<dbReference type="PANTHER" id="PTHR42695:SF5">
    <property type="entry name" value="GLUTAMINE AMIDOTRANSFERASE YLR126C-RELATED"/>
    <property type="match status" value="1"/>
</dbReference>
<dbReference type="InterPro" id="IPR029062">
    <property type="entry name" value="Class_I_gatase-like"/>
</dbReference>